<dbReference type="InterPro" id="IPR003870">
    <property type="entry name" value="DUF222"/>
</dbReference>
<dbReference type="OrthoDB" id="5177627at2"/>
<protein>
    <submittedName>
        <fullName evidence="2">HNH endonuclease</fullName>
    </submittedName>
</protein>
<gene>
    <name evidence="2" type="ORF">ELQ90_10260</name>
</gene>
<dbReference type="Gene3D" id="1.10.30.50">
    <property type="match status" value="1"/>
</dbReference>
<keyword evidence="2" id="KW-0255">Endonuclease</keyword>
<dbReference type="SMART" id="SM00507">
    <property type="entry name" value="HNHc"/>
    <property type="match status" value="1"/>
</dbReference>
<organism evidence="2 3">
    <name type="scientific">Labedella phragmitis</name>
    <dbReference type="NCBI Taxonomy" id="2498849"/>
    <lineage>
        <taxon>Bacteria</taxon>
        <taxon>Bacillati</taxon>
        <taxon>Actinomycetota</taxon>
        <taxon>Actinomycetes</taxon>
        <taxon>Micrococcales</taxon>
        <taxon>Microbacteriaceae</taxon>
        <taxon>Labedella</taxon>
    </lineage>
</organism>
<keyword evidence="2" id="KW-0378">Hydrolase</keyword>
<evidence type="ECO:0000313" key="2">
    <source>
        <dbReference type="EMBL" id="RWZ51157.1"/>
    </source>
</evidence>
<dbReference type="InterPro" id="IPR003615">
    <property type="entry name" value="HNH_nuc"/>
</dbReference>
<dbReference type="Proteomes" id="UP000288547">
    <property type="component" value="Unassembled WGS sequence"/>
</dbReference>
<comment type="caution">
    <text evidence="2">The sequence shown here is derived from an EMBL/GenBank/DDBJ whole genome shotgun (WGS) entry which is preliminary data.</text>
</comment>
<keyword evidence="2" id="KW-0540">Nuclease</keyword>
<dbReference type="Pfam" id="PF13391">
    <property type="entry name" value="HNH_2"/>
    <property type="match status" value="1"/>
</dbReference>
<sequence>MVFTVPMGEHEVALRASIARAVDALAAPLHALVPARLSGDDYIQLVEEVESLGRIIDALRLRLAGDAESRSDGPIDTFGALGHASAADGLAALAGISVASATSRIHLGRAVTPSLTITGAETPAPHHHIAAAVEDGALGIEAAGVLVRELDGVARRVSPEILDEAERGLVLLAAGTHEHPPLRVDLVRMQASVFIARIDPDGARPKEQRARRKRRLRFGVETSEGLIPVSGLLAGEVGITLKNLVDAHRRSPTFADPDAADDVDVAVDADPRTLDEKRHDALAAIVGAASRAVDAPDLGGAAPAVIVTVTAEALEEPNGFGVIDGLATPVPVASIERLMDTRGHQIATLSPAGRILSLGSVQRCFIASQRRVITARDGGCIIPGCGIPAGWCEVHHVIPHRAGGPTHVDNGVLLCWGHHQKIDSGPWRISMPGGVPHVRGPGHHEWTYVTKARRWRPPLPATG</sequence>
<feature type="domain" description="HNH nuclease" evidence="1">
    <location>
        <begin position="368"/>
        <end position="420"/>
    </location>
</feature>
<reference evidence="2 3" key="1">
    <citation type="submission" date="2018-12" db="EMBL/GenBank/DDBJ databases">
        <authorList>
            <person name="Li F."/>
        </authorList>
    </citation>
    <scope>NUCLEOTIDE SEQUENCE [LARGE SCALE GENOMIC DNA]</scope>
    <source>
        <strain evidence="2 3">11W25H-1</strain>
    </source>
</reference>
<dbReference type="AlphaFoldDB" id="A0A444PTH5"/>
<name>A0A444PTH5_9MICO</name>
<dbReference type="CDD" id="cd00085">
    <property type="entry name" value="HNHc"/>
    <property type="match status" value="1"/>
</dbReference>
<keyword evidence="3" id="KW-1185">Reference proteome</keyword>
<dbReference type="Pfam" id="PF02720">
    <property type="entry name" value="DUF222"/>
    <property type="match status" value="1"/>
</dbReference>
<evidence type="ECO:0000259" key="1">
    <source>
        <dbReference type="SMART" id="SM00507"/>
    </source>
</evidence>
<accession>A0A444PTH5</accession>
<proteinExistence type="predicted"/>
<dbReference type="EMBL" id="RZNB01000003">
    <property type="protein sequence ID" value="RWZ51157.1"/>
    <property type="molecule type" value="Genomic_DNA"/>
</dbReference>
<dbReference type="GO" id="GO:0004519">
    <property type="term" value="F:endonuclease activity"/>
    <property type="evidence" value="ECO:0007669"/>
    <property type="project" value="UniProtKB-KW"/>
</dbReference>
<evidence type="ECO:0000313" key="3">
    <source>
        <dbReference type="Proteomes" id="UP000288547"/>
    </source>
</evidence>